<proteinExistence type="predicted"/>
<reference evidence="3 4" key="1">
    <citation type="submission" date="2024-04" db="EMBL/GenBank/DDBJ databases">
        <title>Tritrichomonas musculus Genome.</title>
        <authorList>
            <person name="Alves-Ferreira E."/>
            <person name="Grigg M."/>
            <person name="Lorenzi H."/>
            <person name="Galac M."/>
        </authorList>
    </citation>
    <scope>NUCLEOTIDE SEQUENCE [LARGE SCALE GENOMIC DNA]</scope>
    <source>
        <strain evidence="3 4">EAF2021</strain>
    </source>
</reference>
<feature type="domain" description="Peptidase C14 caspase" evidence="1">
    <location>
        <begin position="78"/>
        <end position="248"/>
    </location>
</feature>
<dbReference type="InterPro" id="IPR011600">
    <property type="entry name" value="Pept_C14_caspase"/>
</dbReference>
<dbReference type="Pfam" id="PF00656">
    <property type="entry name" value="Peptidase_C14"/>
    <property type="match status" value="1"/>
</dbReference>
<keyword evidence="4" id="KW-1185">Reference proteome</keyword>
<organism evidence="3 4">
    <name type="scientific">Tritrichomonas musculus</name>
    <dbReference type="NCBI Taxonomy" id="1915356"/>
    <lineage>
        <taxon>Eukaryota</taxon>
        <taxon>Metamonada</taxon>
        <taxon>Parabasalia</taxon>
        <taxon>Tritrichomonadida</taxon>
        <taxon>Tritrichomonadidae</taxon>
        <taxon>Tritrichomonas</taxon>
    </lineage>
</organism>
<protein>
    <recommendedName>
        <fullName evidence="1">Peptidase C14 caspase domain-containing protein</fullName>
    </recommendedName>
</protein>
<comment type="caution">
    <text evidence="3">The sequence shown here is derived from an EMBL/GenBank/DDBJ whole genome shotgun (WGS) entry which is preliminary data.</text>
</comment>
<dbReference type="Gene3D" id="3.40.50.12660">
    <property type="match status" value="1"/>
</dbReference>
<name>A0ABR2GSA6_9EUKA</name>
<evidence type="ECO:0000313" key="3">
    <source>
        <dbReference type="EMBL" id="KAK8836756.1"/>
    </source>
</evidence>
<accession>A0ABR2GSA6</accession>
<dbReference type="SUPFAM" id="SSF52129">
    <property type="entry name" value="Caspase-like"/>
    <property type="match status" value="1"/>
</dbReference>
<dbReference type="EMBL" id="JAPFFF010000660">
    <property type="protein sequence ID" value="KAK8833783.1"/>
    <property type="molecule type" value="Genomic_DNA"/>
</dbReference>
<dbReference type="Proteomes" id="UP001470230">
    <property type="component" value="Unassembled WGS sequence"/>
</dbReference>
<dbReference type="InterPro" id="IPR029030">
    <property type="entry name" value="Caspase-like_dom_sf"/>
</dbReference>
<sequence length="271" mass="31583">MTLVDFPDKKQKFPHYEHRIEKLDHKNEEFTIKKFQEVRNCSSPKKIIKSIKRIGMCVNNRSPLYIPTKDLNKVCFEIINDNGENKKGTGPLNDCFLTSHKFHHFGYKIFFLYNSRAEDFTRFLKFFLKNTSKELVVFYSGSDKSSEGIEFNQKIITKSDIHNILTENSNHKAKTLFITDCKYGGSIFDTNEFPNAISFSVKKGNTTSNSGEDSNTHGIFTYYFCRAINQDQTITTFNLTEKMNSYLSRFHEVLICEFSNKRFNESPILIQ</sequence>
<evidence type="ECO:0000313" key="2">
    <source>
        <dbReference type="EMBL" id="KAK8833783.1"/>
    </source>
</evidence>
<gene>
    <name evidence="3" type="ORF">M9Y10_037276</name>
    <name evidence="2" type="ORF">M9Y10_040457</name>
</gene>
<evidence type="ECO:0000313" key="4">
    <source>
        <dbReference type="Proteomes" id="UP001470230"/>
    </source>
</evidence>
<evidence type="ECO:0000259" key="1">
    <source>
        <dbReference type="Pfam" id="PF00656"/>
    </source>
</evidence>
<dbReference type="EMBL" id="JAPFFF010000063">
    <property type="protein sequence ID" value="KAK8836756.1"/>
    <property type="molecule type" value="Genomic_DNA"/>
</dbReference>